<organism evidence="10 11">
    <name type="scientific">Aerophobetes bacterium</name>
    <dbReference type="NCBI Taxonomy" id="2030807"/>
    <lineage>
        <taxon>Bacteria</taxon>
        <taxon>Candidatus Aerophobota</taxon>
    </lineage>
</organism>
<feature type="transmembrane region" description="Helical" evidence="8">
    <location>
        <begin position="255"/>
        <end position="272"/>
    </location>
</feature>
<evidence type="ECO:0000259" key="9">
    <source>
        <dbReference type="PROSITE" id="PS50928"/>
    </source>
</evidence>
<keyword evidence="6 8" id="KW-1133">Transmembrane helix</keyword>
<proteinExistence type="inferred from homology"/>
<protein>
    <submittedName>
        <fullName evidence="10">Iron ABC transporter permease</fullName>
    </submittedName>
</protein>
<dbReference type="AlphaFoldDB" id="A0A523W9N7"/>
<comment type="similarity">
    <text evidence="8">Belongs to the binding-protein-dependent transport system permease family.</text>
</comment>
<dbReference type="Gene3D" id="1.10.3720.10">
    <property type="entry name" value="MetI-like"/>
    <property type="match status" value="2"/>
</dbReference>
<feature type="transmembrane region" description="Helical" evidence="8">
    <location>
        <begin position="145"/>
        <end position="166"/>
    </location>
</feature>
<dbReference type="PANTHER" id="PTHR43357:SF3">
    <property type="entry name" value="FE(3+)-TRANSPORT SYSTEM PERMEASE PROTEIN FBPB 2"/>
    <property type="match status" value="1"/>
</dbReference>
<feature type="transmembrane region" description="Helical" evidence="8">
    <location>
        <begin position="16"/>
        <end position="36"/>
    </location>
</feature>
<evidence type="ECO:0000256" key="5">
    <source>
        <dbReference type="ARBA" id="ARBA00022692"/>
    </source>
</evidence>
<dbReference type="PROSITE" id="PS50928">
    <property type="entry name" value="ABC_TM1"/>
    <property type="match status" value="2"/>
</dbReference>
<gene>
    <name evidence="10" type="ORF">E3J48_02135</name>
</gene>
<feature type="domain" description="ABC transmembrane type-1" evidence="9">
    <location>
        <begin position="360"/>
        <end position="550"/>
    </location>
</feature>
<evidence type="ECO:0000256" key="1">
    <source>
        <dbReference type="ARBA" id="ARBA00004429"/>
    </source>
</evidence>
<evidence type="ECO:0000313" key="11">
    <source>
        <dbReference type="Proteomes" id="UP000319130"/>
    </source>
</evidence>
<feature type="transmembrane region" description="Helical" evidence="8">
    <location>
        <begin position="395"/>
        <end position="418"/>
    </location>
</feature>
<keyword evidence="2 8" id="KW-0813">Transport</keyword>
<evidence type="ECO:0000256" key="8">
    <source>
        <dbReference type="RuleBase" id="RU363032"/>
    </source>
</evidence>
<keyword evidence="7 8" id="KW-0472">Membrane</keyword>
<feature type="transmembrane region" description="Helical" evidence="8">
    <location>
        <begin position="103"/>
        <end position="125"/>
    </location>
</feature>
<feature type="transmembrane region" description="Helical" evidence="8">
    <location>
        <begin position="531"/>
        <end position="550"/>
    </location>
</feature>
<reference evidence="10 11" key="1">
    <citation type="submission" date="2019-03" db="EMBL/GenBank/DDBJ databases">
        <title>Metabolic potential of uncultured bacteria and archaea associated with petroleum seepage in deep-sea sediments.</title>
        <authorList>
            <person name="Dong X."/>
            <person name="Hubert C."/>
        </authorList>
    </citation>
    <scope>NUCLEOTIDE SEQUENCE [LARGE SCALE GENOMIC DNA]</scope>
    <source>
        <strain evidence="10">E29_bin52</strain>
    </source>
</reference>
<keyword evidence="5 8" id="KW-0812">Transmembrane</keyword>
<evidence type="ECO:0000256" key="2">
    <source>
        <dbReference type="ARBA" id="ARBA00022448"/>
    </source>
</evidence>
<dbReference type="GO" id="GO:0055085">
    <property type="term" value="P:transmembrane transport"/>
    <property type="evidence" value="ECO:0007669"/>
    <property type="project" value="InterPro"/>
</dbReference>
<feature type="transmembrane region" description="Helical" evidence="8">
    <location>
        <begin position="202"/>
        <end position="235"/>
    </location>
</feature>
<feature type="transmembrane region" description="Helical" evidence="8">
    <location>
        <begin position="491"/>
        <end position="511"/>
    </location>
</feature>
<feature type="transmembrane region" description="Helical" evidence="8">
    <location>
        <begin position="69"/>
        <end position="91"/>
    </location>
</feature>
<evidence type="ECO:0000256" key="3">
    <source>
        <dbReference type="ARBA" id="ARBA00022475"/>
    </source>
</evidence>
<comment type="caution">
    <text evidence="10">The sequence shown here is derived from an EMBL/GenBank/DDBJ whole genome shotgun (WGS) entry which is preliminary data.</text>
</comment>
<keyword evidence="3" id="KW-1003">Cell membrane</keyword>
<feature type="transmembrane region" description="Helical" evidence="8">
    <location>
        <begin position="302"/>
        <end position="328"/>
    </location>
</feature>
<evidence type="ECO:0000256" key="6">
    <source>
        <dbReference type="ARBA" id="ARBA00022989"/>
    </source>
</evidence>
<dbReference type="Pfam" id="PF00528">
    <property type="entry name" value="BPD_transp_1"/>
    <property type="match status" value="2"/>
</dbReference>
<dbReference type="SUPFAM" id="SSF161098">
    <property type="entry name" value="MetI-like"/>
    <property type="match status" value="2"/>
</dbReference>
<dbReference type="EMBL" id="SOIZ01000087">
    <property type="protein sequence ID" value="TET63738.1"/>
    <property type="molecule type" value="Genomic_DNA"/>
</dbReference>
<accession>A0A523W9N7</accession>
<dbReference type="InterPro" id="IPR035906">
    <property type="entry name" value="MetI-like_sf"/>
</dbReference>
<evidence type="ECO:0000256" key="4">
    <source>
        <dbReference type="ARBA" id="ARBA00022519"/>
    </source>
</evidence>
<evidence type="ECO:0000313" key="10">
    <source>
        <dbReference type="EMBL" id="TET63738.1"/>
    </source>
</evidence>
<dbReference type="GO" id="GO:0005886">
    <property type="term" value="C:plasma membrane"/>
    <property type="evidence" value="ECO:0007669"/>
    <property type="project" value="UniProtKB-SubCell"/>
</dbReference>
<evidence type="ECO:0000256" key="7">
    <source>
        <dbReference type="ARBA" id="ARBA00023136"/>
    </source>
</evidence>
<dbReference type="PANTHER" id="PTHR43357">
    <property type="entry name" value="INNER MEMBRANE ABC TRANSPORTER PERMEASE PROTEIN YDCV"/>
    <property type="match status" value="1"/>
</dbReference>
<keyword evidence="4" id="KW-0997">Cell inner membrane</keyword>
<dbReference type="Proteomes" id="UP000319130">
    <property type="component" value="Unassembled WGS sequence"/>
</dbReference>
<dbReference type="InterPro" id="IPR000515">
    <property type="entry name" value="MetI-like"/>
</dbReference>
<feature type="domain" description="ABC transmembrane type-1" evidence="9">
    <location>
        <begin position="65"/>
        <end position="273"/>
    </location>
</feature>
<sequence length="563" mass="62655">MEQRYGKRFNIGKTSLLAACYGAIFILILYPLVMLFRGSFINPAGHPTLEYIINLVTDKAIRESLLNTLLISLGATLLSIAAGVSMGWALSRTNMPLKNLIRNVSFLSLLTPPFLGAIAWVFLLGPRAGKINVLIEKVLHFDSPFNIFTTSGIVFVSFLYVYPFVLNATASSLDNMDPSLEHAGRMLGASTWKTNFKITFPLILPAIMGGAILSFLETAAFFGIPSVLGVPVGIYTLSSRIYYFFQTFPPKFEQGAATAIPLLLITALLLFAQRRFMGRRRFTVITGKTEHPQIIDIGRWKYLLLGFCLTVISLSIFIPYSTLLVVSLSRVWGIPLSWENLTLENFRFILFGYKLARVSIKNSFLLAILAASLGLVLAFISSYSVERTETRANRLMSFLIMVPFAIPGIAMATGFLWAYISPPFVLYGTVWILVVAYIARRVPLAFTNCRDGIRQLNPELEESAINLGASWIKTVKEITIPLIKGNLVTSWLFIFILSFRELSTSILLYTPNNEVMAVTIFTLFEEGEFEALSALAIMLLGVILVGIYLARKIVGTGFMKIRQ</sequence>
<comment type="subcellular location">
    <subcellularLocation>
        <location evidence="1">Cell inner membrane</location>
        <topology evidence="1">Multi-pass membrane protein</topology>
    </subcellularLocation>
    <subcellularLocation>
        <location evidence="8">Cell membrane</location>
        <topology evidence="8">Multi-pass membrane protein</topology>
    </subcellularLocation>
</comment>
<feature type="transmembrane region" description="Helical" evidence="8">
    <location>
        <begin position="424"/>
        <end position="440"/>
    </location>
</feature>
<name>A0A523W9N7_UNCAE</name>
<feature type="transmembrane region" description="Helical" evidence="8">
    <location>
        <begin position="364"/>
        <end position="383"/>
    </location>
</feature>
<dbReference type="CDD" id="cd06261">
    <property type="entry name" value="TM_PBP2"/>
    <property type="match status" value="2"/>
</dbReference>